<sequence length="510" mass="54551">MQGWTKRLLSGLTVLAVCLLAVMPVHAQGEGSAWAAVQDQQAQVYLQGASPDGEFTCQIGSTPVTPSAVTGISDLDTPLQTVIVVDNSVSIPSAQRPLVNEILSNVAGNRMEGEAFSVATISQTVTWLCEGQTDYLTVKQLLDGITYNDQETRLTDCLYEILTHLQQQYPGQLCRVVLVTDGVDNQEIGYTADELDALIRQTGYPVYAVGCSNSGANGNAELQRLFALTRLTGGEAFYLADTQDATAIASGIAAWNTGVRLTIDLPAELCDGSQRQMQVVAGQTTYVLSLTMPFASVTAPASEAESEPSAPAEEPASTADPQPEAEPAPEPVSRGPAVEVWMIAAAGGGVLVLVVLILVIGMAVRRSRGMQDAGGQNTTPQDIAPTEIPPEDDDGRPGPDQPWQGDGRTVRLRLTDVNNGARQYVSQLQPGYFLAIGRDPAQCQVIIDFEPSVSRHQCDIYLQDGEIRLRNASQANVTRVNGQRIDGECVVSSGSTIKMGRLVMRLEYTQ</sequence>
<dbReference type="PROSITE" id="PS50006">
    <property type="entry name" value="FHA_DOMAIN"/>
    <property type="match status" value="1"/>
</dbReference>
<feature type="region of interest" description="Disordered" evidence="1">
    <location>
        <begin position="368"/>
        <end position="407"/>
    </location>
</feature>
<dbReference type="CDD" id="cd00060">
    <property type="entry name" value="FHA"/>
    <property type="match status" value="1"/>
</dbReference>
<dbReference type="Gene3D" id="2.60.200.20">
    <property type="match status" value="1"/>
</dbReference>
<keyword evidence="2" id="KW-1133">Transmembrane helix</keyword>
<dbReference type="Proteomes" id="UP000768567">
    <property type="component" value="Unassembled WGS sequence"/>
</dbReference>
<feature type="signal peptide" evidence="3">
    <location>
        <begin position="1"/>
        <end position="27"/>
    </location>
</feature>
<dbReference type="SUPFAM" id="SSF53300">
    <property type="entry name" value="vWA-like"/>
    <property type="match status" value="1"/>
</dbReference>
<dbReference type="SMART" id="SM00240">
    <property type="entry name" value="FHA"/>
    <property type="match status" value="1"/>
</dbReference>
<dbReference type="InterPro" id="IPR036465">
    <property type="entry name" value="vWFA_dom_sf"/>
</dbReference>
<dbReference type="InterPro" id="IPR000253">
    <property type="entry name" value="FHA_dom"/>
</dbReference>
<accession>A0ABR9R3Q6</accession>
<comment type="caution">
    <text evidence="6">The sequence shown here is derived from an EMBL/GenBank/DDBJ whole genome shotgun (WGS) entry which is preliminary data.</text>
</comment>
<feature type="transmembrane region" description="Helical" evidence="2">
    <location>
        <begin position="340"/>
        <end position="364"/>
    </location>
</feature>
<feature type="region of interest" description="Disordered" evidence="1">
    <location>
        <begin position="298"/>
        <end position="333"/>
    </location>
</feature>
<keyword evidence="2" id="KW-0812">Transmembrane</keyword>
<evidence type="ECO:0000259" key="5">
    <source>
        <dbReference type="PROSITE" id="PS50234"/>
    </source>
</evidence>
<evidence type="ECO:0000256" key="1">
    <source>
        <dbReference type="SAM" id="MobiDB-lite"/>
    </source>
</evidence>
<evidence type="ECO:0000313" key="7">
    <source>
        <dbReference type="Proteomes" id="UP000768567"/>
    </source>
</evidence>
<dbReference type="Pfam" id="PF00092">
    <property type="entry name" value="VWA"/>
    <property type="match status" value="1"/>
</dbReference>
<feature type="chain" id="PRO_5047288770" evidence="3">
    <location>
        <begin position="28"/>
        <end position="510"/>
    </location>
</feature>
<keyword evidence="2" id="KW-0472">Membrane</keyword>
<protein>
    <submittedName>
        <fullName evidence="6">FHA domain-containing protein</fullName>
    </submittedName>
</protein>
<dbReference type="CDD" id="cd00198">
    <property type="entry name" value="vWFA"/>
    <property type="match status" value="1"/>
</dbReference>
<evidence type="ECO:0000259" key="4">
    <source>
        <dbReference type="PROSITE" id="PS50006"/>
    </source>
</evidence>
<dbReference type="Gene3D" id="3.40.50.410">
    <property type="entry name" value="von Willebrand factor, type A domain"/>
    <property type="match status" value="1"/>
</dbReference>
<dbReference type="SUPFAM" id="SSF49879">
    <property type="entry name" value="SMAD/FHA domain"/>
    <property type="match status" value="1"/>
</dbReference>
<feature type="compositionally biased region" description="Low complexity" evidence="1">
    <location>
        <begin position="298"/>
        <end position="322"/>
    </location>
</feature>
<keyword evidence="7" id="KW-1185">Reference proteome</keyword>
<dbReference type="InterPro" id="IPR008984">
    <property type="entry name" value="SMAD_FHA_dom_sf"/>
</dbReference>
<dbReference type="InterPro" id="IPR002035">
    <property type="entry name" value="VWF_A"/>
</dbReference>
<organism evidence="6 7">
    <name type="scientific">Gemmiger gallinarum</name>
    <dbReference type="NCBI Taxonomy" id="2779354"/>
    <lineage>
        <taxon>Bacteria</taxon>
        <taxon>Bacillati</taxon>
        <taxon>Bacillota</taxon>
        <taxon>Clostridia</taxon>
        <taxon>Eubacteriales</taxon>
        <taxon>Gemmiger</taxon>
    </lineage>
</organism>
<proteinExistence type="predicted"/>
<evidence type="ECO:0000256" key="2">
    <source>
        <dbReference type="SAM" id="Phobius"/>
    </source>
</evidence>
<dbReference type="RefSeq" id="WP_193501386.1">
    <property type="nucleotide sequence ID" value="NZ_JADCKC010000002.1"/>
</dbReference>
<dbReference type="Pfam" id="PF00498">
    <property type="entry name" value="FHA"/>
    <property type="match status" value="1"/>
</dbReference>
<dbReference type="PROSITE" id="PS50234">
    <property type="entry name" value="VWFA"/>
    <property type="match status" value="1"/>
</dbReference>
<feature type="domain" description="VWFA" evidence="5">
    <location>
        <begin position="80"/>
        <end position="252"/>
    </location>
</feature>
<keyword evidence="3" id="KW-0732">Signal</keyword>
<gene>
    <name evidence="6" type="ORF">INF35_08300</name>
</gene>
<evidence type="ECO:0000256" key="3">
    <source>
        <dbReference type="SAM" id="SignalP"/>
    </source>
</evidence>
<name>A0ABR9R3Q6_9FIRM</name>
<dbReference type="EMBL" id="JADCKC010000002">
    <property type="protein sequence ID" value="MBE5037784.1"/>
    <property type="molecule type" value="Genomic_DNA"/>
</dbReference>
<feature type="domain" description="FHA" evidence="4">
    <location>
        <begin position="434"/>
        <end position="485"/>
    </location>
</feature>
<evidence type="ECO:0000313" key="6">
    <source>
        <dbReference type="EMBL" id="MBE5037784.1"/>
    </source>
</evidence>
<reference evidence="6 7" key="1">
    <citation type="submission" date="2020-10" db="EMBL/GenBank/DDBJ databases">
        <title>ChiBAC.</title>
        <authorList>
            <person name="Zenner C."/>
            <person name="Hitch T.C.A."/>
            <person name="Clavel T."/>
        </authorList>
    </citation>
    <scope>NUCLEOTIDE SEQUENCE [LARGE SCALE GENOMIC DNA]</scope>
    <source>
        <strain evidence="6 7">DSM 109015</strain>
    </source>
</reference>